<dbReference type="InterPro" id="IPR035940">
    <property type="entry name" value="CAP_sf"/>
</dbReference>
<protein>
    <submittedName>
        <fullName evidence="4">Uncharacterized protein DUF4214</fullName>
    </submittedName>
</protein>
<comment type="caution">
    <text evidence="4">The sequence shown here is derived from an EMBL/GenBank/DDBJ whole genome shotgun (WGS) entry which is preliminary data.</text>
</comment>
<dbReference type="SUPFAM" id="SSF55797">
    <property type="entry name" value="PR-1-like"/>
    <property type="match status" value="1"/>
</dbReference>
<dbReference type="AlphaFoldDB" id="A0A3N1VM69"/>
<dbReference type="Gene3D" id="1.10.3130.20">
    <property type="entry name" value="Phycobilisome linker domain"/>
    <property type="match status" value="1"/>
</dbReference>
<proteinExistence type="predicted"/>
<feature type="domain" description="DUF4214" evidence="3">
    <location>
        <begin position="378"/>
        <end position="415"/>
    </location>
</feature>
<evidence type="ECO:0000259" key="3">
    <source>
        <dbReference type="Pfam" id="PF13946"/>
    </source>
</evidence>
<keyword evidence="5" id="KW-1185">Reference proteome</keyword>
<dbReference type="InterPro" id="IPR038255">
    <property type="entry name" value="PBS_linker_sf"/>
</dbReference>
<dbReference type="PANTHER" id="PTHR31157:SF1">
    <property type="entry name" value="SCP DOMAIN-CONTAINING PROTEIN"/>
    <property type="match status" value="1"/>
</dbReference>
<feature type="chain" id="PRO_5017981906" evidence="1">
    <location>
        <begin position="31"/>
        <end position="497"/>
    </location>
</feature>
<evidence type="ECO:0000256" key="1">
    <source>
        <dbReference type="SAM" id="SignalP"/>
    </source>
</evidence>
<sequence>MNRENSMKKRIPALWLALSLLLPWAAAAHAEQPVMVVTPYVSQEIQAPVSDPTVVIRQRLVNVAADFSDGQPGDVFEIPLFDDLSLTLKIQTIGPDLLGSLLVRGVSPETQEVSGILAVGQTSIAGSFQVFGRTFQIRPITETVHVVRELAISTSGSVLSGAMTPLSMEWQTAALVNVERRAYGLKELDWDDGLFRAARGHSDDMATQDYFGHIGLDGSTPGDRITEAGYKWNTYGESIAAGFTTPEAIMEAWMNSAGHRAYILNGTFCDIGVGYAYAPGTTYEHYWTQNFGRKANVLVCPTPSNPPWPGTDGLNTAEWVASFYVAYWGRCPDPEGRTFWVNLVTDGYLSAIEVAEEFALTQEAKALYAYLNDPGAATDADRKAFVRQVYLNLLNREPDASGLQYWADALATGLVGPGQVIGHIINAAMEGHGSDWAVIRNKVDVGQYFADRVAQMELVWSETLREYAVAALQEVTDDLATVAQAMALVDALLGGRP</sequence>
<accession>A0A3N1VM69</accession>
<evidence type="ECO:0000313" key="4">
    <source>
        <dbReference type="EMBL" id="ROR03149.1"/>
    </source>
</evidence>
<name>A0A3N1VM69_9BACT</name>
<dbReference type="InterPro" id="IPR025282">
    <property type="entry name" value="DUF4214"/>
</dbReference>
<dbReference type="EMBL" id="RJVA01000009">
    <property type="protein sequence ID" value="ROR03149.1"/>
    <property type="molecule type" value="Genomic_DNA"/>
</dbReference>
<evidence type="ECO:0000259" key="2">
    <source>
        <dbReference type="Pfam" id="PF00188"/>
    </source>
</evidence>
<dbReference type="CDD" id="cd05379">
    <property type="entry name" value="CAP_bacterial"/>
    <property type="match status" value="1"/>
</dbReference>
<evidence type="ECO:0000313" key="5">
    <source>
        <dbReference type="Proteomes" id="UP000276223"/>
    </source>
</evidence>
<dbReference type="OrthoDB" id="68195at2"/>
<keyword evidence="1" id="KW-0732">Signal</keyword>
<dbReference type="Pfam" id="PF00188">
    <property type="entry name" value="CAP"/>
    <property type="match status" value="1"/>
</dbReference>
<dbReference type="Pfam" id="PF13946">
    <property type="entry name" value="DUF4214"/>
    <property type="match status" value="1"/>
</dbReference>
<feature type="domain" description="SCP" evidence="2">
    <location>
        <begin position="175"/>
        <end position="291"/>
    </location>
</feature>
<dbReference type="PANTHER" id="PTHR31157">
    <property type="entry name" value="SCP DOMAIN-CONTAINING PROTEIN"/>
    <property type="match status" value="1"/>
</dbReference>
<organism evidence="4 5">
    <name type="scientific">Desulfosoma caldarium</name>
    <dbReference type="NCBI Taxonomy" id="610254"/>
    <lineage>
        <taxon>Bacteria</taxon>
        <taxon>Pseudomonadati</taxon>
        <taxon>Thermodesulfobacteriota</taxon>
        <taxon>Syntrophobacteria</taxon>
        <taxon>Syntrophobacterales</taxon>
        <taxon>Syntrophobacteraceae</taxon>
        <taxon>Desulfosoma</taxon>
    </lineage>
</organism>
<dbReference type="InterPro" id="IPR014044">
    <property type="entry name" value="CAP_dom"/>
</dbReference>
<dbReference type="Proteomes" id="UP000276223">
    <property type="component" value="Unassembled WGS sequence"/>
</dbReference>
<dbReference type="Gene3D" id="3.40.33.10">
    <property type="entry name" value="CAP"/>
    <property type="match status" value="1"/>
</dbReference>
<feature type="signal peptide" evidence="1">
    <location>
        <begin position="1"/>
        <end position="30"/>
    </location>
</feature>
<reference evidence="4 5" key="1">
    <citation type="submission" date="2018-11" db="EMBL/GenBank/DDBJ databases">
        <title>Genomic Encyclopedia of Type Strains, Phase IV (KMG-IV): sequencing the most valuable type-strain genomes for metagenomic binning, comparative biology and taxonomic classification.</title>
        <authorList>
            <person name="Goeker M."/>
        </authorList>
    </citation>
    <scope>NUCLEOTIDE SEQUENCE [LARGE SCALE GENOMIC DNA]</scope>
    <source>
        <strain evidence="4 5">DSM 22027</strain>
    </source>
</reference>
<gene>
    <name evidence="4" type="ORF">EDC27_0406</name>
</gene>